<evidence type="ECO:0000256" key="1">
    <source>
        <dbReference type="ARBA" id="ARBA00001961"/>
    </source>
</evidence>
<dbReference type="OrthoDB" id="255432at2"/>
<keyword evidence="5" id="KW-0560">Oxidoreductase</keyword>
<dbReference type="AlphaFoldDB" id="A0A7W9BUQ9"/>
<evidence type="ECO:0000256" key="6">
    <source>
        <dbReference type="ARBA" id="ARBA00023004"/>
    </source>
</evidence>
<feature type="domain" description="Thioredoxin" evidence="7">
    <location>
        <begin position="6"/>
        <end position="150"/>
    </location>
</feature>
<dbReference type="InterPro" id="IPR044862">
    <property type="entry name" value="Pro_4_hyd_alph_FE2OG_OXY"/>
</dbReference>
<comment type="caution">
    <text evidence="9">The sequence shown here is derived from an EMBL/GenBank/DDBJ whole genome shotgun (WGS) entry which is preliminary data.</text>
</comment>
<evidence type="ECO:0000313" key="10">
    <source>
        <dbReference type="Proteomes" id="UP000546701"/>
    </source>
</evidence>
<dbReference type="PROSITE" id="PS51471">
    <property type="entry name" value="FE2OG_OXY"/>
    <property type="match status" value="1"/>
</dbReference>
<evidence type="ECO:0000256" key="2">
    <source>
        <dbReference type="ARBA" id="ARBA00022723"/>
    </source>
</evidence>
<proteinExistence type="predicted"/>
<dbReference type="SMART" id="SM00702">
    <property type="entry name" value="P4Hc"/>
    <property type="match status" value="1"/>
</dbReference>
<protein>
    <submittedName>
        <fullName evidence="9">Peroxiredoxin/predicted 2-oxoglutarate/Fe(II)-dependent dioxygenase YbiX</fullName>
    </submittedName>
</protein>
<dbReference type="RefSeq" id="WP_157177000.1">
    <property type="nucleotide sequence ID" value="NZ_BMJP01000005.1"/>
</dbReference>
<evidence type="ECO:0000259" key="8">
    <source>
        <dbReference type="PROSITE" id="PS51471"/>
    </source>
</evidence>
<dbReference type="Proteomes" id="UP000546701">
    <property type="component" value="Unassembled WGS sequence"/>
</dbReference>
<dbReference type="Gene3D" id="2.60.120.620">
    <property type="entry name" value="q2cbj1_9rhob like domain"/>
    <property type="match status" value="1"/>
</dbReference>
<evidence type="ECO:0000256" key="5">
    <source>
        <dbReference type="ARBA" id="ARBA00023002"/>
    </source>
</evidence>
<dbReference type="InterPro" id="IPR013766">
    <property type="entry name" value="Thioredoxin_domain"/>
</dbReference>
<keyword evidence="4 9" id="KW-0223">Dioxygenase</keyword>
<evidence type="ECO:0000256" key="4">
    <source>
        <dbReference type="ARBA" id="ARBA00022964"/>
    </source>
</evidence>
<dbReference type="GO" id="GO:0051213">
    <property type="term" value="F:dioxygenase activity"/>
    <property type="evidence" value="ECO:0007669"/>
    <property type="project" value="UniProtKB-KW"/>
</dbReference>
<dbReference type="Gene3D" id="3.40.30.10">
    <property type="entry name" value="Glutaredoxin"/>
    <property type="match status" value="1"/>
</dbReference>
<feature type="domain" description="Fe2OG dioxygenase" evidence="8">
    <location>
        <begin position="247"/>
        <end position="341"/>
    </location>
</feature>
<dbReference type="Pfam" id="PF00578">
    <property type="entry name" value="AhpC-TSA"/>
    <property type="match status" value="1"/>
</dbReference>
<name>A0A7W9BUQ9_9SPHN</name>
<accession>A0A7W9BUQ9</accession>
<evidence type="ECO:0000256" key="3">
    <source>
        <dbReference type="ARBA" id="ARBA00022896"/>
    </source>
</evidence>
<keyword evidence="3" id="KW-0847">Vitamin C</keyword>
<dbReference type="SUPFAM" id="SSF52833">
    <property type="entry name" value="Thioredoxin-like"/>
    <property type="match status" value="1"/>
</dbReference>
<comment type="cofactor">
    <cofactor evidence="1">
        <name>L-ascorbate</name>
        <dbReference type="ChEBI" id="CHEBI:38290"/>
    </cofactor>
</comment>
<keyword evidence="10" id="KW-1185">Reference proteome</keyword>
<dbReference type="GO" id="GO:0031418">
    <property type="term" value="F:L-ascorbic acid binding"/>
    <property type="evidence" value="ECO:0007669"/>
    <property type="project" value="UniProtKB-KW"/>
</dbReference>
<dbReference type="EMBL" id="JACIJR010000007">
    <property type="protein sequence ID" value="MBB5730483.1"/>
    <property type="molecule type" value="Genomic_DNA"/>
</dbReference>
<keyword evidence="6" id="KW-0408">Iron</keyword>
<dbReference type="InterPro" id="IPR000866">
    <property type="entry name" value="AhpC/TSA"/>
</dbReference>
<dbReference type="GO" id="GO:0016705">
    <property type="term" value="F:oxidoreductase activity, acting on paired donors, with incorporation or reduction of molecular oxygen"/>
    <property type="evidence" value="ECO:0007669"/>
    <property type="project" value="InterPro"/>
</dbReference>
<dbReference type="GO" id="GO:0016209">
    <property type="term" value="F:antioxidant activity"/>
    <property type="evidence" value="ECO:0007669"/>
    <property type="project" value="InterPro"/>
</dbReference>
<dbReference type="InterPro" id="IPR006620">
    <property type="entry name" value="Pro_4_hyd_alph"/>
</dbReference>
<dbReference type="InterPro" id="IPR036249">
    <property type="entry name" value="Thioredoxin-like_sf"/>
</dbReference>
<evidence type="ECO:0000259" key="7">
    <source>
        <dbReference type="PROSITE" id="PS51352"/>
    </source>
</evidence>
<dbReference type="InterPro" id="IPR005123">
    <property type="entry name" value="Oxoglu/Fe-dep_dioxygenase_dom"/>
</dbReference>
<organism evidence="9 10">
    <name type="scientific">Sphingomonas prati</name>
    <dbReference type="NCBI Taxonomy" id="1843237"/>
    <lineage>
        <taxon>Bacteria</taxon>
        <taxon>Pseudomonadati</taxon>
        <taxon>Pseudomonadota</taxon>
        <taxon>Alphaproteobacteria</taxon>
        <taxon>Sphingomonadales</taxon>
        <taxon>Sphingomonadaceae</taxon>
        <taxon>Sphingomonas</taxon>
    </lineage>
</organism>
<dbReference type="PROSITE" id="PS51352">
    <property type="entry name" value="THIOREDOXIN_2"/>
    <property type="match status" value="1"/>
</dbReference>
<reference evidence="9 10" key="1">
    <citation type="submission" date="2020-08" db="EMBL/GenBank/DDBJ databases">
        <title>Genomic Encyclopedia of Type Strains, Phase IV (KMG-IV): sequencing the most valuable type-strain genomes for metagenomic binning, comparative biology and taxonomic classification.</title>
        <authorList>
            <person name="Goeker M."/>
        </authorList>
    </citation>
    <scope>NUCLEOTIDE SEQUENCE [LARGE SCALE GENOMIC DNA]</scope>
    <source>
        <strain evidence="9 10">DSM 103336</strain>
    </source>
</reference>
<sequence>MTPPRLTIGDPAPWFTASMLGQATESDFDKAGGRHVLLLFFGTAGHPACQAALRQMEANAALLADGRAAFLGVTADPRDVTDGRLSALQRIGVHVIVDDHRRVSTLYGAVRPSARGDSFTPYWLLLDPLLRVAGVFALQDGQAAIDALRGLLSTPPVDVAAPALILENILDPDFAAELIALHDRHGGTESGTMRRIGDRTVEIHNHAVKRRRDHIVQDPAVQAQLHDAVMLRLVPMIARCFQYRPAEIERYIVSCYDSREGAHFAPHRDNTTPATAHRRFAVTINLNDDYDGGDLRFPEFGTRCYRAPRGGAIVFSCSLLHEVTRMTAGRRYATLPFLHGGAPA</sequence>
<dbReference type="GO" id="GO:0005506">
    <property type="term" value="F:iron ion binding"/>
    <property type="evidence" value="ECO:0007669"/>
    <property type="project" value="InterPro"/>
</dbReference>
<keyword evidence="2" id="KW-0479">Metal-binding</keyword>
<dbReference type="Pfam" id="PF13640">
    <property type="entry name" value="2OG-FeII_Oxy_3"/>
    <property type="match status" value="1"/>
</dbReference>
<gene>
    <name evidence="9" type="ORF">FHS99_002986</name>
</gene>
<evidence type="ECO:0000313" key="9">
    <source>
        <dbReference type="EMBL" id="MBB5730483.1"/>
    </source>
</evidence>